<dbReference type="Proteomes" id="UP001234297">
    <property type="component" value="Chromosome 5"/>
</dbReference>
<name>A0ACC2M7E4_PERAE</name>
<comment type="caution">
    <text evidence="1">The sequence shown here is derived from an EMBL/GenBank/DDBJ whole genome shotgun (WGS) entry which is preliminary data.</text>
</comment>
<evidence type="ECO:0000313" key="1">
    <source>
        <dbReference type="EMBL" id="KAJ8641726.1"/>
    </source>
</evidence>
<gene>
    <name evidence="1" type="ORF">MRB53_018420</name>
</gene>
<evidence type="ECO:0000313" key="2">
    <source>
        <dbReference type="Proteomes" id="UP001234297"/>
    </source>
</evidence>
<proteinExistence type="predicted"/>
<dbReference type="EMBL" id="CM056813">
    <property type="protein sequence ID" value="KAJ8641726.1"/>
    <property type="molecule type" value="Genomic_DNA"/>
</dbReference>
<accession>A0ACC2M7E4</accession>
<protein>
    <submittedName>
        <fullName evidence="1">Uncharacterized protein</fullName>
    </submittedName>
</protein>
<organism evidence="1 2">
    <name type="scientific">Persea americana</name>
    <name type="common">Avocado</name>
    <dbReference type="NCBI Taxonomy" id="3435"/>
    <lineage>
        <taxon>Eukaryota</taxon>
        <taxon>Viridiplantae</taxon>
        <taxon>Streptophyta</taxon>
        <taxon>Embryophyta</taxon>
        <taxon>Tracheophyta</taxon>
        <taxon>Spermatophyta</taxon>
        <taxon>Magnoliopsida</taxon>
        <taxon>Magnoliidae</taxon>
        <taxon>Laurales</taxon>
        <taxon>Lauraceae</taxon>
        <taxon>Persea</taxon>
    </lineage>
</organism>
<reference evidence="1 2" key="1">
    <citation type="journal article" date="2022" name="Hortic Res">
        <title>A haplotype resolved chromosomal level avocado genome allows analysis of novel avocado genes.</title>
        <authorList>
            <person name="Nath O."/>
            <person name="Fletcher S.J."/>
            <person name="Hayward A."/>
            <person name="Shaw L.M."/>
            <person name="Masouleh A.K."/>
            <person name="Furtado A."/>
            <person name="Henry R.J."/>
            <person name="Mitter N."/>
        </authorList>
    </citation>
    <scope>NUCLEOTIDE SEQUENCE [LARGE SCALE GENOMIC DNA]</scope>
    <source>
        <strain evidence="2">cv. Hass</strain>
    </source>
</reference>
<keyword evidence="2" id="KW-1185">Reference proteome</keyword>
<sequence>MEGVRCLGEDVEEVSEAAEDDEGTELEEDPSKGEDGGAGDEVEKLERDGERSRVSHMREKMEESKASSSVGFDGNANFRMGLLQTWRISKASSASSHHSCKEVSLLQKEYSELHYPNKKKEYSFFFPSQ</sequence>